<reference evidence="2" key="1">
    <citation type="submission" date="2022-01" db="EMBL/GenBank/DDBJ databases">
        <authorList>
            <person name="King R."/>
        </authorList>
    </citation>
    <scope>NUCLEOTIDE SEQUENCE</scope>
</reference>
<feature type="compositionally biased region" description="Polar residues" evidence="1">
    <location>
        <begin position="253"/>
        <end position="262"/>
    </location>
</feature>
<dbReference type="OrthoDB" id="6774481at2759"/>
<evidence type="ECO:0000256" key="1">
    <source>
        <dbReference type="SAM" id="MobiDB-lite"/>
    </source>
</evidence>
<evidence type="ECO:0000313" key="3">
    <source>
        <dbReference type="Proteomes" id="UP001152799"/>
    </source>
</evidence>
<feature type="compositionally biased region" description="Low complexity" evidence="1">
    <location>
        <begin position="202"/>
        <end position="240"/>
    </location>
</feature>
<organism evidence="2 3">
    <name type="scientific">Ceutorhynchus assimilis</name>
    <name type="common">cabbage seed weevil</name>
    <dbReference type="NCBI Taxonomy" id="467358"/>
    <lineage>
        <taxon>Eukaryota</taxon>
        <taxon>Metazoa</taxon>
        <taxon>Ecdysozoa</taxon>
        <taxon>Arthropoda</taxon>
        <taxon>Hexapoda</taxon>
        <taxon>Insecta</taxon>
        <taxon>Pterygota</taxon>
        <taxon>Neoptera</taxon>
        <taxon>Endopterygota</taxon>
        <taxon>Coleoptera</taxon>
        <taxon>Polyphaga</taxon>
        <taxon>Cucujiformia</taxon>
        <taxon>Curculionidae</taxon>
        <taxon>Ceutorhynchinae</taxon>
        <taxon>Ceutorhynchus</taxon>
    </lineage>
</organism>
<keyword evidence="3" id="KW-1185">Reference proteome</keyword>
<proteinExistence type="predicted"/>
<dbReference type="Proteomes" id="UP001152799">
    <property type="component" value="Chromosome 8"/>
</dbReference>
<name>A0A9N9MXM4_9CUCU</name>
<accession>A0A9N9MXM4</accession>
<dbReference type="PANTHER" id="PTHR10773:SF19">
    <property type="match status" value="1"/>
</dbReference>
<feature type="region of interest" description="Disordered" evidence="1">
    <location>
        <begin position="575"/>
        <end position="596"/>
    </location>
</feature>
<feature type="region of interest" description="Disordered" evidence="1">
    <location>
        <begin position="94"/>
        <end position="123"/>
    </location>
</feature>
<protein>
    <submittedName>
        <fullName evidence="2">Uncharacterized protein</fullName>
    </submittedName>
</protein>
<sequence>MSFKNRTKLIINEAKKQYTGIEQGTRPIQKKIEIIESGNALKEINENKTKEDYIEAENRKDTEISYVIENFNEDELKDSPDPNILDESNIVVDNATENRTTQSSASSCSTNEGKEQYTGIEQGTTPIEKKIEIIESENAVKEINENKTKEDYIEAENLKDSEISYVIENFNEDELKDSPNPNILDESNIVVDNETENRTAQSSASSSSTSSPSSSRSSSSSSSSSSSRSSSSRNSSSSPSIESEPYGSDDSVQDPTYNTSSDSDTENREPLEIQVKKKRKIKDPCTKERIGKKRKVDPKIWQKNLAKKLRNSGEGYVSLGLVKNQDGSKHVVKKQRPPRRLLPPCGNKCKLKCSEKLLEDKRAKIFKDYWELGDIEKQREFISSNMKTVAPKYKYSNAENPRQPNNAYYFVVDDKNIRVCKFFFMATLSINNRVIQTVIMKQKHCESGKVVASDKRGKHGNHHKVDEEIKNGIRHHIKSIPRVESHYCRSHSKKEYIEGNKTMADLHRDYKKLCVDQNTAAGNYIIYCKIFNEEFNITFHLPKKDQCEICLQYKIGNEEEKQGLTEKYERHIMEKDLSRLEKEGDKNGDDYKSNSV</sequence>
<dbReference type="PANTHER" id="PTHR10773">
    <property type="entry name" value="DNA-DIRECTED RNA POLYMERASES I, II, AND III SUBUNIT RPABC2"/>
    <property type="match status" value="1"/>
</dbReference>
<feature type="compositionally biased region" description="Polar residues" evidence="1">
    <location>
        <begin position="95"/>
        <end position="111"/>
    </location>
</feature>
<dbReference type="EMBL" id="OU892284">
    <property type="protein sequence ID" value="CAG9772069.1"/>
    <property type="molecule type" value="Genomic_DNA"/>
</dbReference>
<feature type="compositionally biased region" description="Basic and acidic residues" evidence="1">
    <location>
        <begin position="265"/>
        <end position="275"/>
    </location>
</feature>
<evidence type="ECO:0000313" key="2">
    <source>
        <dbReference type="EMBL" id="CAG9772069.1"/>
    </source>
</evidence>
<dbReference type="AlphaFoldDB" id="A0A9N9MXM4"/>
<feature type="region of interest" description="Disordered" evidence="1">
    <location>
        <begin position="172"/>
        <end position="292"/>
    </location>
</feature>
<gene>
    <name evidence="2" type="ORF">CEUTPL_LOCUS12491</name>
</gene>